<dbReference type="EMBL" id="RQZG01000018">
    <property type="protein sequence ID" value="RRD03592.1"/>
    <property type="molecule type" value="Genomic_DNA"/>
</dbReference>
<feature type="active site" description="Proton donor" evidence="3">
    <location>
        <position position="323"/>
    </location>
</feature>
<dbReference type="OrthoDB" id="9805604at2"/>
<dbReference type="InterPro" id="IPR022643">
    <property type="entry name" value="De-COase2_C"/>
</dbReference>
<dbReference type="SUPFAM" id="SSF50621">
    <property type="entry name" value="Alanine racemase C-terminal domain-like"/>
    <property type="match status" value="1"/>
</dbReference>
<comment type="cofactor">
    <cofactor evidence="1 3">
        <name>pyridoxal 5'-phosphate</name>
        <dbReference type="ChEBI" id="CHEBI:597326"/>
    </cofactor>
</comment>
<dbReference type="GO" id="GO:0008836">
    <property type="term" value="F:diaminopimelate decarboxylase activity"/>
    <property type="evidence" value="ECO:0007669"/>
    <property type="project" value="TreeGrafter"/>
</dbReference>
<feature type="modified residue" description="N6-(pyridoxal phosphate)lysine" evidence="3">
    <location>
        <position position="42"/>
    </location>
</feature>
<dbReference type="AlphaFoldDB" id="A0A3P1T297"/>
<name>A0A3P1T297_9ACTN</name>
<evidence type="ECO:0000256" key="4">
    <source>
        <dbReference type="RuleBase" id="RU003737"/>
    </source>
</evidence>
<evidence type="ECO:0000259" key="5">
    <source>
        <dbReference type="Pfam" id="PF00278"/>
    </source>
</evidence>
<protein>
    <recommendedName>
        <fullName evidence="9">Diaminopimelate decarboxylase</fullName>
    </recommendedName>
</protein>
<evidence type="ECO:0000256" key="2">
    <source>
        <dbReference type="ARBA" id="ARBA00022898"/>
    </source>
</evidence>
<feature type="domain" description="Orn/DAP/Arg decarboxylase 2 N-terminal" evidence="6">
    <location>
        <begin position="20"/>
        <end position="262"/>
    </location>
</feature>
<evidence type="ECO:0000313" key="8">
    <source>
        <dbReference type="Proteomes" id="UP000280819"/>
    </source>
</evidence>
<feature type="domain" description="Orn/DAP/Arg decarboxylase 2 C-terminal" evidence="5">
    <location>
        <begin position="267"/>
        <end position="350"/>
    </location>
</feature>
<organism evidence="7 8">
    <name type="scientific">Arachnia propionica</name>
    <dbReference type="NCBI Taxonomy" id="1750"/>
    <lineage>
        <taxon>Bacteria</taxon>
        <taxon>Bacillati</taxon>
        <taxon>Actinomycetota</taxon>
        <taxon>Actinomycetes</taxon>
        <taxon>Propionibacteriales</taxon>
        <taxon>Propionibacteriaceae</taxon>
        <taxon>Arachnia</taxon>
    </lineage>
</organism>
<dbReference type="Gene3D" id="2.40.37.10">
    <property type="entry name" value="Lyase, Ornithine Decarboxylase, Chain A, domain 1"/>
    <property type="match status" value="1"/>
</dbReference>
<dbReference type="InterPro" id="IPR022644">
    <property type="entry name" value="De-COase2_N"/>
</dbReference>
<evidence type="ECO:0008006" key="9">
    <source>
        <dbReference type="Google" id="ProtNLM"/>
    </source>
</evidence>
<dbReference type="InterPro" id="IPR009006">
    <property type="entry name" value="Ala_racemase/Decarboxylase_C"/>
</dbReference>
<evidence type="ECO:0000256" key="1">
    <source>
        <dbReference type="ARBA" id="ARBA00001933"/>
    </source>
</evidence>
<evidence type="ECO:0000313" key="7">
    <source>
        <dbReference type="EMBL" id="RRD03592.1"/>
    </source>
</evidence>
<accession>A0A3P1T297</accession>
<proteinExistence type="inferred from homology"/>
<dbReference type="Proteomes" id="UP000280819">
    <property type="component" value="Unassembled WGS sequence"/>
</dbReference>
<dbReference type="PANTHER" id="PTHR43727">
    <property type="entry name" value="DIAMINOPIMELATE DECARBOXYLASE"/>
    <property type="match status" value="1"/>
</dbReference>
<dbReference type="Pfam" id="PF02784">
    <property type="entry name" value="Orn_Arg_deC_N"/>
    <property type="match status" value="1"/>
</dbReference>
<dbReference type="PRINTS" id="PR01179">
    <property type="entry name" value="ODADCRBXLASE"/>
</dbReference>
<sequence>MDTPIETPAFVVDEDLLLTQVRSFRDALARGWPNSTLTYSVKTNSLPWLVAWMGRNGVPAEIVSAEEWELALRTGHRPADIVVNGPVKTPDLLAAAFDAGAVVNLDSRRELRWVIERAGRGERVDGVGLRVNWDVDRDAPDHTASGAAGLRFGFHVDGGDLDSAVEELRAAGVRIAGLHLHVTSLTRALDTYVSAGRTAAGIVTRHALELDWLDMGGGFFGGDSDRFPTPDEYVTAIREAVGGAVEPERTRLILEPGAALVAVPFDLHTSVVDSKPVQDHLIVVTDGSRTNLDPFLRKSAYEHTVISDGAPCATPQVISGFTCLDNDRLMTLTDAPRLGEGDRIVYHKVGSYTMTFNPLFIQYLPRVYARLHDGSLVEVRKRWGVDEYLAGNTW</sequence>
<gene>
    <name evidence="7" type="ORF">EII34_13465</name>
</gene>
<keyword evidence="2 3" id="KW-0663">Pyridoxal phosphate</keyword>
<comment type="similarity">
    <text evidence="4">Belongs to the Orn/Lys/Arg decarboxylase class-II family.</text>
</comment>
<dbReference type="InterPro" id="IPR029066">
    <property type="entry name" value="PLP-binding_barrel"/>
</dbReference>
<comment type="caution">
    <text evidence="7">The sequence shown here is derived from an EMBL/GenBank/DDBJ whole genome shotgun (WGS) entry which is preliminary data.</text>
</comment>
<dbReference type="InterPro" id="IPR000183">
    <property type="entry name" value="Orn/DAP/Arg_de-COase"/>
</dbReference>
<dbReference type="RefSeq" id="WP_124845684.1">
    <property type="nucleotide sequence ID" value="NZ_JAUNKP010000030.1"/>
</dbReference>
<dbReference type="Gene3D" id="3.20.20.10">
    <property type="entry name" value="Alanine racemase"/>
    <property type="match status" value="1"/>
</dbReference>
<dbReference type="GO" id="GO:0009089">
    <property type="term" value="P:lysine biosynthetic process via diaminopimelate"/>
    <property type="evidence" value="ECO:0007669"/>
    <property type="project" value="TreeGrafter"/>
</dbReference>
<evidence type="ECO:0000256" key="3">
    <source>
        <dbReference type="PIRSR" id="PIRSR600183-50"/>
    </source>
</evidence>
<dbReference type="SUPFAM" id="SSF51419">
    <property type="entry name" value="PLP-binding barrel"/>
    <property type="match status" value="1"/>
</dbReference>
<dbReference type="Pfam" id="PF00278">
    <property type="entry name" value="Orn_DAP_Arg_deC"/>
    <property type="match status" value="1"/>
</dbReference>
<evidence type="ECO:0000259" key="6">
    <source>
        <dbReference type="Pfam" id="PF02784"/>
    </source>
</evidence>
<dbReference type="PANTHER" id="PTHR43727:SF3">
    <property type="entry name" value="GROUP IV DECARBOXYLASE"/>
    <property type="match status" value="1"/>
</dbReference>
<reference evidence="7 8" key="1">
    <citation type="submission" date="2018-11" db="EMBL/GenBank/DDBJ databases">
        <title>Genomes From Bacteria Associated with the Canine Oral Cavity: a Test Case for Automated Genome-Based Taxonomic Assignment.</title>
        <authorList>
            <person name="Coil D.A."/>
            <person name="Jospin G."/>
            <person name="Darling A.E."/>
            <person name="Wallis C."/>
            <person name="Davis I.J."/>
            <person name="Harris S."/>
            <person name="Eisen J.A."/>
            <person name="Holcombe L.J."/>
            <person name="O'Flynn C."/>
        </authorList>
    </citation>
    <scope>NUCLEOTIDE SEQUENCE [LARGE SCALE GENOMIC DNA]</scope>
    <source>
        <strain evidence="7 8">OH887_COT-365</strain>
    </source>
</reference>